<organism evidence="1 2">
    <name type="scientific">Allocoleopsis franciscana PCC 7113</name>
    <dbReference type="NCBI Taxonomy" id="1173027"/>
    <lineage>
        <taxon>Bacteria</taxon>
        <taxon>Bacillati</taxon>
        <taxon>Cyanobacteriota</taxon>
        <taxon>Cyanophyceae</taxon>
        <taxon>Coleofasciculales</taxon>
        <taxon>Coleofasciculaceae</taxon>
        <taxon>Allocoleopsis</taxon>
        <taxon>Allocoleopsis franciscana</taxon>
    </lineage>
</organism>
<evidence type="ECO:0000313" key="2">
    <source>
        <dbReference type="Proteomes" id="UP000010471"/>
    </source>
</evidence>
<sequence length="116" mass="13435">MKYTFELLGISPILDFFNHQQNFVQKPLTTGIEYLGSYECKLDAFLQSIETVPPKQGWNRDEVVDTVIQFWVNHSEPIRYWKARLCDAGRNNLLVARVADIGSLKAEFETLLEKNI</sequence>
<dbReference type="Proteomes" id="UP000010471">
    <property type="component" value="Chromosome"/>
</dbReference>
<proteinExistence type="predicted"/>
<keyword evidence="2" id="KW-1185">Reference proteome</keyword>
<dbReference type="EMBL" id="CP003630">
    <property type="protein sequence ID" value="AFZ20372.1"/>
    <property type="molecule type" value="Genomic_DNA"/>
</dbReference>
<dbReference type="HOGENOM" id="CLU_171014_0_0_3"/>
<name>K9WLF3_9CYAN</name>
<gene>
    <name evidence="1" type="ORF">Mic7113_4699</name>
</gene>
<dbReference type="OrthoDB" id="560781at2"/>
<dbReference type="eggNOG" id="ENOG5032S9F">
    <property type="taxonomic scope" value="Bacteria"/>
</dbReference>
<dbReference type="STRING" id="1173027.Mic7113_4699"/>
<protein>
    <submittedName>
        <fullName evidence="1">Uncharacterized protein</fullName>
    </submittedName>
</protein>
<accession>K9WLF3</accession>
<dbReference type="AlphaFoldDB" id="K9WLF3"/>
<evidence type="ECO:0000313" key="1">
    <source>
        <dbReference type="EMBL" id="AFZ20372.1"/>
    </source>
</evidence>
<dbReference type="KEGG" id="mic:Mic7113_4699"/>
<reference evidence="1 2" key="1">
    <citation type="submission" date="2012-06" db="EMBL/GenBank/DDBJ databases">
        <title>Finished chromosome of genome of Microcoleus sp. PCC 7113.</title>
        <authorList>
            <consortium name="US DOE Joint Genome Institute"/>
            <person name="Gugger M."/>
            <person name="Coursin T."/>
            <person name="Rippka R."/>
            <person name="Tandeau De Marsac N."/>
            <person name="Huntemann M."/>
            <person name="Wei C.-L."/>
            <person name="Han J."/>
            <person name="Detter J.C."/>
            <person name="Han C."/>
            <person name="Tapia R."/>
            <person name="Chen A."/>
            <person name="Kyrpides N."/>
            <person name="Mavromatis K."/>
            <person name="Markowitz V."/>
            <person name="Szeto E."/>
            <person name="Ivanova N."/>
            <person name="Pagani I."/>
            <person name="Pati A."/>
            <person name="Goodwin L."/>
            <person name="Nordberg H.P."/>
            <person name="Cantor M.N."/>
            <person name="Hua S.X."/>
            <person name="Woyke T."/>
            <person name="Kerfeld C.A."/>
        </authorList>
    </citation>
    <scope>NUCLEOTIDE SEQUENCE [LARGE SCALE GENOMIC DNA]</scope>
    <source>
        <strain evidence="1 2">PCC 7113</strain>
    </source>
</reference>
<dbReference type="RefSeq" id="WP_015184507.1">
    <property type="nucleotide sequence ID" value="NC_019738.1"/>
</dbReference>